<dbReference type="AlphaFoldDB" id="A0A316H2X4"/>
<sequence length="197" mass="21880">MSPVLIRQANFVLSKHNDMKKNVLVFGSIAGLVASAIMACSMAACYVFTNYHGNMWLGYGSMILAFSMIFVAVKNYRDRYNGGIISFGKAFQIGLYIALIASTIYVLTWLFEYYTFFPDFMEKYAEYGIKQAQQNGATAAEIAKTKQQYAGYAEIYKSPLGVIMFTYLEILPVGLVMALIAALALKRKNTAPQLAAD</sequence>
<comment type="caution">
    <text evidence="2">The sequence shown here is derived from an EMBL/GenBank/DDBJ whole genome shotgun (WGS) entry which is preliminary data.</text>
</comment>
<dbReference type="Pfam" id="PF13858">
    <property type="entry name" value="DUF4199"/>
    <property type="match status" value="1"/>
</dbReference>
<gene>
    <name evidence="2" type="ORF">LX99_04175</name>
</gene>
<feature type="transmembrane region" description="Helical" evidence="1">
    <location>
        <begin position="162"/>
        <end position="185"/>
    </location>
</feature>
<keyword evidence="1" id="KW-1133">Transmembrane helix</keyword>
<feature type="transmembrane region" description="Helical" evidence="1">
    <location>
        <begin position="23"/>
        <end position="49"/>
    </location>
</feature>
<evidence type="ECO:0000313" key="3">
    <source>
        <dbReference type="Proteomes" id="UP000245678"/>
    </source>
</evidence>
<keyword evidence="1" id="KW-0472">Membrane</keyword>
<dbReference type="EMBL" id="QGHA01000010">
    <property type="protein sequence ID" value="PWK73789.1"/>
    <property type="molecule type" value="Genomic_DNA"/>
</dbReference>
<dbReference type="InterPro" id="IPR025250">
    <property type="entry name" value="DUF4199"/>
</dbReference>
<protein>
    <submittedName>
        <fullName evidence="2">Uncharacterized protein DUF4199</fullName>
    </submittedName>
</protein>
<name>A0A316H2X4_9SPHI</name>
<dbReference type="Proteomes" id="UP000245678">
    <property type="component" value="Unassembled WGS sequence"/>
</dbReference>
<proteinExistence type="predicted"/>
<accession>A0A316H2X4</accession>
<feature type="transmembrane region" description="Helical" evidence="1">
    <location>
        <begin position="55"/>
        <end position="73"/>
    </location>
</feature>
<organism evidence="2 3">
    <name type="scientific">Mucilaginibacter oryzae</name>
    <dbReference type="NCBI Taxonomy" id="468058"/>
    <lineage>
        <taxon>Bacteria</taxon>
        <taxon>Pseudomonadati</taxon>
        <taxon>Bacteroidota</taxon>
        <taxon>Sphingobacteriia</taxon>
        <taxon>Sphingobacteriales</taxon>
        <taxon>Sphingobacteriaceae</taxon>
        <taxon>Mucilaginibacter</taxon>
    </lineage>
</organism>
<keyword evidence="1" id="KW-0812">Transmembrane</keyword>
<keyword evidence="3" id="KW-1185">Reference proteome</keyword>
<evidence type="ECO:0000313" key="2">
    <source>
        <dbReference type="EMBL" id="PWK73789.1"/>
    </source>
</evidence>
<feature type="transmembrane region" description="Helical" evidence="1">
    <location>
        <begin position="93"/>
        <end position="111"/>
    </location>
</feature>
<evidence type="ECO:0000256" key="1">
    <source>
        <dbReference type="SAM" id="Phobius"/>
    </source>
</evidence>
<reference evidence="2 3" key="1">
    <citation type="submission" date="2018-05" db="EMBL/GenBank/DDBJ databases">
        <title>Genomic Encyclopedia of Archaeal and Bacterial Type Strains, Phase II (KMG-II): from individual species to whole genera.</title>
        <authorList>
            <person name="Goeker M."/>
        </authorList>
    </citation>
    <scope>NUCLEOTIDE SEQUENCE [LARGE SCALE GENOMIC DNA]</scope>
    <source>
        <strain evidence="2 3">DSM 19975</strain>
    </source>
</reference>